<proteinExistence type="predicted"/>
<feature type="signal peptide" evidence="1">
    <location>
        <begin position="1"/>
        <end position="20"/>
    </location>
</feature>
<dbReference type="eggNOG" id="ENOG502Z7KM">
    <property type="taxonomic scope" value="Bacteria"/>
</dbReference>
<dbReference type="HOGENOM" id="CLU_073059_0_0_10"/>
<evidence type="ECO:0000256" key="1">
    <source>
        <dbReference type="SAM" id="SignalP"/>
    </source>
</evidence>
<keyword evidence="1" id="KW-0732">Signal</keyword>
<feature type="chain" id="PRO_5001717745" evidence="1">
    <location>
        <begin position="21"/>
        <end position="255"/>
    </location>
</feature>
<gene>
    <name evidence="2" type="ORF">BD94_1395</name>
</gene>
<accession>A0A077EHZ4</accession>
<evidence type="ECO:0000313" key="2">
    <source>
        <dbReference type="EMBL" id="AIL45170.1"/>
    </source>
</evidence>
<reference evidence="2" key="1">
    <citation type="journal article" date="2013" name="Lancet">
        <title>First case of E anophelis outbreak in an intensive-care unit.</title>
        <authorList>
            <person name="Teo J."/>
            <person name="Tan S.Y."/>
            <person name="Tay M."/>
            <person name="Ding Y."/>
            <person name="Kjelleberg S."/>
            <person name="Givskov M."/>
            <person name="Lin R.T."/>
            <person name="Yang L."/>
        </authorList>
    </citation>
    <scope>NUCLEOTIDE SEQUENCE [LARGE SCALE GENOMIC DNA]</scope>
    <source>
        <strain evidence="2">NUHP1</strain>
    </source>
</reference>
<dbReference type="Proteomes" id="UP000028933">
    <property type="component" value="Chromosome"/>
</dbReference>
<evidence type="ECO:0000313" key="3">
    <source>
        <dbReference type="Proteomes" id="UP000028933"/>
    </source>
</evidence>
<dbReference type="KEGG" id="eao:BD94_1395"/>
<dbReference type="STRING" id="1338011.BD94_1395"/>
<dbReference type="EMBL" id="CP007547">
    <property type="protein sequence ID" value="AIL45170.1"/>
    <property type="molecule type" value="Genomic_DNA"/>
</dbReference>
<reference evidence="2" key="2">
    <citation type="journal article" date="2015" name="Genome Biol. Evol.">
        <title>Complete Genome Sequence and Transcriptomic Analysis of the Novel Pathogen Elizabethkingia anophelis in Response to Oxidative Stress.</title>
        <authorList>
            <person name="Li Y."/>
            <person name="Liu Y."/>
            <person name="Chew S.C."/>
            <person name="Tay M."/>
            <person name="Salido M.M."/>
            <person name="Teo J."/>
            <person name="Lauro F.M."/>
            <person name="Givskov M."/>
            <person name="Yang L."/>
        </authorList>
    </citation>
    <scope>NUCLEOTIDE SEQUENCE</scope>
    <source>
        <strain evidence="2">NUHP1</strain>
    </source>
</reference>
<sequence>MRTFIFLATLLCANIMLVTATPTKIMIRAKARDAKFIGSSLGGAYIIVRDKTSQKILAEGKTTGGTGNTDLIMKNAKARGTSITDAHTAGFTANIDISEPTFVTVEVISPFNNKQAQAKVSTELWVIPGKDILGDGIILEIPGYIIDILKPRTHQYIPLKTIKDKPFQFQANIVMMCGCVIDKGGVWDSEEIEVKGILKKDGKYMKDIKMAWVSTNLFEGEDMINSPGNYELTLYAYHEKTGNTGVDKVNYVVYE</sequence>
<dbReference type="AlphaFoldDB" id="A0A077EHZ4"/>
<protein>
    <submittedName>
        <fullName evidence="2">Uncharacterized protein</fullName>
    </submittedName>
</protein>
<dbReference type="GeneID" id="56686435"/>
<dbReference type="RefSeq" id="WP_009085125.1">
    <property type="nucleotide sequence ID" value="NZ_CP007547.1"/>
</dbReference>
<name>A0A077EHZ4_9FLAO</name>
<organism evidence="2 3">
    <name type="scientific">Elizabethkingia anophelis NUHP1</name>
    <dbReference type="NCBI Taxonomy" id="1338011"/>
    <lineage>
        <taxon>Bacteria</taxon>
        <taxon>Pseudomonadati</taxon>
        <taxon>Bacteroidota</taxon>
        <taxon>Flavobacteriia</taxon>
        <taxon>Flavobacteriales</taxon>
        <taxon>Weeksellaceae</taxon>
        <taxon>Elizabethkingia</taxon>
    </lineage>
</organism>